<evidence type="ECO:0000313" key="2">
    <source>
        <dbReference type="EMBL" id="KAF7264223.1"/>
    </source>
</evidence>
<keyword evidence="3" id="KW-1185">Reference proteome</keyword>
<gene>
    <name evidence="2" type="ORF">GWI33_000454</name>
</gene>
<organism evidence="2 3">
    <name type="scientific">Rhynchophorus ferrugineus</name>
    <name type="common">Red palm weevil</name>
    <name type="synonym">Curculio ferrugineus</name>
    <dbReference type="NCBI Taxonomy" id="354439"/>
    <lineage>
        <taxon>Eukaryota</taxon>
        <taxon>Metazoa</taxon>
        <taxon>Ecdysozoa</taxon>
        <taxon>Arthropoda</taxon>
        <taxon>Hexapoda</taxon>
        <taxon>Insecta</taxon>
        <taxon>Pterygota</taxon>
        <taxon>Neoptera</taxon>
        <taxon>Endopterygota</taxon>
        <taxon>Coleoptera</taxon>
        <taxon>Polyphaga</taxon>
        <taxon>Cucujiformia</taxon>
        <taxon>Curculionidae</taxon>
        <taxon>Dryophthorinae</taxon>
        <taxon>Rhynchophorus</taxon>
    </lineage>
</organism>
<dbReference type="AlphaFoldDB" id="A0A834LYS9"/>
<protein>
    <submittedName>
        <fullName evidence="2">Uncharacterized protein</fullName>
    </submittedName>
</protein>
<proteinExistence type="predicted"/>
<feature type="region of interest" description="Disordered" evidence="1">
    <location>
        <begin position="17"/>
        <end position="50"/>
    </location>
</feature>
<reference evidence="2" key="1">
    <citation type="submission" date="2020-08" db="EMBL/GenBank/DDBJ databases">
        <title>Genome sequencing and assembly of the red palm weevil Rhynchophorus ferrugineus.</title>
        <authorList>
            <person name="Dias G.B."/>
            <person name="Bergman C.M."/>
            <person name="Manee M."/>
        </authorList>
    </citation>
    <scope>NUCLEOTIDE SEQUENCE</scope>
    <source>
        <strain evidence="2">AA-2017</strain>
        <tissue evidence="2">Whole larva</tissue>
    </source>
</reference>
<dbReference type="EMBL" id="JAACXV010017914">
    <property type="protein sequence ID" value="KAF7264223.1"/>
    <property type="molecule type" value="Genomic_DNA"/>
</dbReference>
<comment type="caution">
    <text evidence="2">The sequence shown here is derived from an EMBL/GenBank/DDBJ whole genome shotgun (WGS) entry which is preliminary data.</text>
</comment>
<accession>A0A834LYS9</accession>
<dbReference type="Proteomes" id="UP000625711">
    <property type="component" value="Unassembled WGS sequence"/>
</dbReference>
<evidence type="ECO:0000256" key="1">
    <source>
        <dbReference type="SAM" id="MobiDB-lite"/>
    </source>
</evidence>
<name>A0A834LYS9_RHYFE</name>
<sequence>CHPETSFRLWLPLTLRPPRSNAAAPATSTHRSGTEGGTRSRAPPRFPYGRERGNRWIGRCCSVSTPSAGLWGVGVPGG</sequence>
<evidence type="ECO:0000313" key="3">
    <source>
        <dbReference type="Proteomes" id="UP000625711"/>
    </source>
</evidence>
<feature type="non-terminal residue" evidence="2">
    <location>
        <position position="1"/>
    </location>
</feature>